<protein>
    <submittedName>
        <fullName evidence="2">Uncharacterized protein</fullName>
    </submittedName>
</protein>
<name>A0ABU9VHF3_9BACI</name>
<keyword evidence="1" id="KW-1133">Transmembrane helix</keyword>
<sequence length="212" mass="24262">MKCFRGLKDVSEQSIPILISAIIVILAPVFTLIFAFRNEVKADEIYIAMIGISAALAGGFVSGFITLKGVNKTINHQRTEKYIENYAIKTEAFQNMKLQFYKMNGEDFVAPSQKFTDNLFIELLRNTPIISAELHLTTIETQDNAARLVQAIHKKYLTESKKDRTGMPTKLMDTNYKSSSEFKDLDVLFNKYKEYVIKKEKELNNLVRSFQP</sequence>
<organism evidence="2 3">
    <name type="scientific">Alkalicoccobacillus gibsonii</name>
    <dbReference type="NCBI Taxonomy" id="79881"/>
    <lineage>
        <taxon>Bacteria</taxon>
        <taxon>Bacillati</taxon>
        <taxon>Bacillota</taxon>
        <taxon>Bacilli</taxon>
        <taxon>Bacillales</taxon>
        <taxon>Bacillaceae</taxon>
        <taxon>Alkalicoccobacillus</taxon>
    </lineage>
</organism>
<reference evidence="2 3" key="1">
    <citation type="submission" date="2024-03" db="EMBL/GenBank/DDBJ databases">
        <title>Bacilli Hybrid Assemblies.</title>
        <authorList>
            <person name="Kovac J."/>
        </authorList>
    </citation>
    <scope>NUCLEOTIDE SEQUENCE [LARGE SCALE GENOMIC DNA]</scope>
    <source>
        <strain evidence="2 3">FSL R7-0666</strain>
    </source>
</reference>
<gene>
    <name evidence="2" type="ORF">MKY91_09320</name>
</gene>
<accession>A0ABU9VHF3</accession>
<keyword evidence="3" id="KW-1185">Reference proteome</keyword>
<evidence type="ECO:0000313" key="2">
    <source>
        <dbReference type="EMBL" id="MEN0643343.1"/>
    </source>
</evidence>
<evidence type="ECO:0000313" key="3">
    <source>
        <dbReference type="Proteomes" id="UP001418796"/>
    </source>
</evidence>
<keyword evidence="1" id="KW-0812">Transmembrane</keyword>
<feature type="transmembrane region" description="Helical" evidence="1">
    <location>
        <begin position="15"/>
        <end position="36"/>
    </location>
</feature>
<evidence type="ECO:0000256" key="1">
    <source>
        <dbReference type="SAM" id="Phobius"/>
    </source>
</evidence>
<comment type="caution">
    <text evidence="2">The sequence shown here is derived from an EMBL/GenBank/DDBJ whole genome shotgun (WGS) entry which is preliminary data.</text>
</comment>
<feature type="transmembrane region" description="Helical" evidence="1">
    <location>
        <begin position="45"/>
        <end position="67"/>
    </location>
</feature>
<dbReference type="RefSeq" id="WP_343130282.1">
    <property type="nucleotide sequence ID" value="NZ_JBCITK010000001.1"/>
</dbReference>
<proteinExistence type="predicted"/>
<dbReference type="EMBL" id="JBCITK010000001">
    <property type="protein sequence ID" value="MEN0643343.1"/>
    <property type="molecule type" value="Genomic_DNA"/>
</dbReference>
<dbReference type="Proteomes" id="UP001418796">
    <property type="component" value="Unassembled WGS sequence"/>
</dbReference>
<keyword evidence="1" id="KW-0472">Membrane</keyword>